<accession>A0ABS9V052</accession>
<dbReference type="InterPro" id="IPR036388">
    <property type="entry name" value="WH-like_DNA-bd_sf"/>
</dbReference>
<name>A0ABS9V052_9BACT</name>
<dbReference type="InterPro" id="IPR013324">
    <property type="entry name" value="RNA_pol_sigma_r3/r4-like"/>
</dbReference>
<dbReference type="Proteomes" id="UP001165489">
    <property type="component" value="Unassembled WGS sequence"/>
</dbReference>
<dbReference type="SUPFAM" id="SSF88659">
    <property type="entry name" value="Sigma3 and sigma4 domains of RNA polymerase sigma factors"/>
    <property type="match status" value="1"/>
</dbReference>
<dbReference type="InterPro" id="IPR013325">
    <property type="entry name" value="RNA_pol_sigma_r2"/>
</dbReference>
<gene>
    <name evidence="1" type="ORF">MM239_10330</name>
</gene>
<dbReference type="EMBL" id="JAKZGP010000023">
    <property type="protein sequence ID" value="MCH7409791.1"/>
    <property type="molecule type" value="Genomic_DNA"/>
</dbReference>
<dbReference type="Gene3D" id="1.10.10.10">
    <property type="entry name" value="Winged helix-like DNA-binding domain superfamily/Winged helix DNA-binding domain"/>
    <property type="match status" value="1"/>
</dbReference>
<reference evidence="1" key="1">
    <citation type="submission" date="2022-03" db="EMBL/GenBank/DDBJ databases">
        <title>De novo assembled genomes of Belliella spp. (Cyclobacteriaceae) strains.</title>
        <authorList>
            <person name="Szabo A."/>
            <person name="Korponai K."/>
            <person name="Felfoldi T."/>
        </authorList>
    </citation>
    <scope>NUCLEOTIDE SEQUENCE</scope>
    <source>
        <strain evidence="1">DSM 111904</strain>
    </source>
</reference>
<dbReference type="RefSeq" id="WP_241348129.1">
    <property type="nucleotide sequence ID" value="NZ_JAKZGP010000023.1"/>
</dbReference>
<evidence type="ECO:0000313" key="1">
    <source>
        <dbReference type="EMBL" id="MCH7409791.1"/>
    </source>
</evidence>
<sequence>MIDPQIISNLQSDNDFFYKMFYLEHREDFVRYIMKIGLNKEEAIVVFHESLLVLRKKAKANSLKDVSVSLKTFFYAIGKYKAYDLIKIQKKEILVFQEEIMDPKIPLIEDEDQSELIQTIKIKFQELGKSCRKLLTSFYLEGLSIKEITESENYENENTVRAQKSRCLKQLKTLIINGRNKK</sequence>
<comment type="caution">
    <text evidence="1">The sequence shown here is derived from an EMBL/GenBank/DDBJ whole genome shotgun (WGS) entry which is preliminary data.</text>
</comment>
<protein>
    <submittedName>
        <fullName evidence="1">Sigma-70 family RNA polymerase sigma factor</fullName>
    </submittedName>
</protein>
<evidence type="ECO:0000313" key="2">
    <source>
        <dbReference type="Proteomes" id="UP001165489"/>
    </source>
</evidence>
<proteinExistence type="predicted"/>
<organism evidence="1 2">
    <name type="scientific">Belliella filtrata</name>
    <dbReference type="NCBI Taxonomy" id="2923435"/>
    <lineage>
        <taxon>Bacteria</taxon>
        <taxon>Pseudomonadati</taxon>
        <taxon>Bacteroidota</taxon>
        <taxon>Cytophagia</taxon>
        <taxon>Cytophagales</taxon>
        <taxon>Cyclobacteriaceae</taxon>
        <taxon>Belliella</taxon>
    </lineage>
</organism>
<dbReference type="SUPFAM" id="SSF88946">
    <property type="entry name" value="Sigma2 domain of RNA polymerase sigma factors"/>
    <property type="match status" value="1"/>
</dbReference>
<keyword evidence="2" id="KW-1185">Reference proteome</keyword>